<protein>
    <submittedName>
        <fullName evidence="2">Uncharacterized membrane-anchored protein</fullName>
    </submittedName>
</protein>
<keyword evidence="3" id="KW-1185">Reference proteome</keyword>
<evidence type="ECO:0000313" key="2">
    <source>
        <dbReference type="EMBL" id="SMP24252.1"/>
    </source>
</evidence>
<comment type="caution">
    <text evidence="2">The sequence shown here is derived from an EMBL/GenBank/DDBJ whole genome shotgun (WGS) entry which is preliminary data.</text>
</comment>
<proteinExistence type="predicted"/>
<accession>A0ABY1P2P0</accession>
<dbReference type="RefSeq" id="WP_155193808.1">
    <property type="nucleotide sequence ID" value="NZ_BAAAEA010000002.1"/>
</dbReference>
<dbReference type="Proteomes" id="UP001157914">
    <property type="component" value="Unassembled WGS sequence"/>
</dbReference>
<organism evidence="2 3">
    <name type="scientific">Roseibium denhamense</name>
    <dbReference type="NCBI Taxonomy" id="76305"/>
    <lineage>
        <taxon>Bacteria</taxon>
        <taxon>Pseudomonadati</taxon>
        <taxon>Pseudomonadota</taxon>
        <taxon>Alphaproteobacteria</taxon>
        <taxon>Hyphomicrobiales</taxon>
        <taxon>Stappiaceae</taxon>
        <taxon>Roseibium</taxon>
    </lineage>
</organism>
<feature type="transmembrane region" description="Helical" evidence="1">
    <location>
        <begin position="402"/>
        <end position="421"/>
    </location>
</feature>
<reference evidence="2 3" key="1">
    <citation type="submission" date="2017-05" db="EMBL/GenBank/DDBJ databases">
        <authorList>
            <person name="Varghese N."/>
            <person name="Submissions S."/>
        </authorList>
    </citation>
    <scope>NUCLEOTIDE SEQUENCE [LARGE SCALE GENOMIC DNA]</scope>
    <source>
        <strain evidence="2 3">DSM 15949</strain>
    </source>
</reference>
<keyword evidence="1" id="KW-0812">Transmembrane</keyword>
<keyword evidence="1" id="KW-0472">Membrane</keyword>
<dbReference type="InterPro" id="IPR021830">
    <property type="entry name" value="DUF3422"/>
</dbReference>
<name>A0ABY1P2P0_9HYPH</name>
<evidence type="ECO:0000256" key="1">
    <source>
        <dbReference type="SAM" id="Phobius"/>
    </source>
</evidence>
<evidence type="ECO:0000313" key="3">
    <source>
        <dbReference type="Proteomes" id="UP001157914"/>
    </source>
</evidence>
<feature type="transmembrane region" description="Helical" evidence="1">
    <location>
        <begin position="369"/>
        <end position="390"/>
    </location>
</feature>
<keyword evidence="1" id="KW-1133">Transmembrane helix</keyword>
<dbReference type="Pfam" id="PF11902">
    <property type="entry name" value="DUF3422"/>
    <property type="match status" value="1"/>
</dbReference>
<gene>
    <name evidence="2" type="ORF">SAMN06265374_2405</name>
</gene>
<dbReference type="EMBL" id="FXTT01000003">
    <property type="protein sequence ID" value="SMP24252.1"/>
    <property type="molecule type" value="Genomic_DNA"/>
</dbReference>
<sequence length="436" mass="47999">MPDAADKGSSFPSFRASPLRDKVIGEVHARPFRSMSSPRVVLHYAFLTNASEAADDKAWLIEFCTSRGEPVPTDGAKHHTIAFGGGMLNWEQHAEFTTYTWDAPAAEGKLFGELIHNHPFGAMFRAPGDMLVAARFEAHPNPGEDVWRRHFDSGSLTVSRIEGGAAAVATDFRQDGDGLTRFLVINDEMGNHQIGAAVKRLLEIETYRTLAMLGLFEAARLQPEIRRFETELADLTSQMVEDAGLDTNRDLLNKFTKLAAALEAGATASTFRFGASRAYHQIVQARFNTLQEEAAPGELSMAGFLGRRLSPAMQTCQSIEDRQAMLSRKLARATTLLRTRVDVDLEQQNRSLLQSMNRRARMQLRLQQTVEGLSIAAVSYYVVGLLSYLAKGASDAGLPIPSGSITTAIAVPIVIAVMWATMHRIRKVYSKETKAD</sequence>